<dbReference type="EMBL" id="JAAIUW010000007">
    <property type="protein sequence ID" value="KAF7823306.1"/>
    <property type="molecule type" value="Genomic_DNA"/>
</dbReference>
<dbReference type="GO" id="GO:0005524">
    <property type="term" value="F:ATP binding"/>
    <property type="evidence" value="ECO:0007669"/>
    <property type="project" value="UniProtKB-UniRule"/>
</dbReference>
<evidence type="ECO:0000256" key="8">
    <source>
        <dbReference type="ARBA" id="ARBA00048679"/>
    </source>
</evidence>
<accession>A0A834TLV7</accession>
<keyword evidence="2" id="KW-0723">Serine/threonine-protein kinase</keyword>
<sequence>MAEDRNGERNDNSDYTSEDEGTEDYRRGGYHAVRIGDTFKNGCYVVQSKLGWGHFSTVWLAWDTQRSRYVALKIQKSAEHYTEAAMDEIKILKQIAEGDLEDKKCVVKLLDHFKHSGPNGQHVCMVFEFLGDNLLTLIKYSDYRGVPLPMVKEICYHILVGLDYLHRELSIIHTDLKPENVLLLSMIDPSKDHRKSGAPLVLPGTKDNPALKNEVTKDNVSLNGDLTKNHKKKTHRKVKRVENEITDEVEEDSKEHDREDSSNDLKPNAESVQDKPNCSANKDVSTKIVETKDVAQGSHSQRKSSRSMRKKLLAGVDLKCKLVDFGNACWTYKQFTNDIQTRQYRCPEVILGSKYSTPADLWSFACICFELATGDVLFDPHSGDNYDRDEDHLALMMELLGMMPRKIALGGRYSREFFNRYGDLRHIRRLRFWPLTKVLMEKYDFSEQDANDMANFLIPILDFVPENRPTAAQCLSHTWFSAGPRIQQPSVTTAQPEATDKGMSEKAKQDKAEQEAVEVGVGNIAIDGTPKSLQVSQSKMIN</sequence>
<feature type="compositionally biased region" description="Basic residues" evidence="10">
    <location>
        <begin position="229"/>
        <end position="239"/>
    </location>
</feature>
<feature type="domain" description="Protein kinase" evidence="11">
    <location>
        <begin position="44"/>
        <end position="480"/>
    </location>
</feature>
<dbReference type="SMART" id="SM00220">
    <property type="entry name" value="S_TKc"/>
    <property type="match status" value="1"/>
</dbReference>
<dbReference type="OrthoDB" id="2649at2759"/>
<keyword evidence="6 9" id="KW-0067">ATP-binding</keyword>
<dbReference type="AlphaFoldDB" id="A0A834TLV7"/>
<gene>
    <name evidence="12" type="ORF">G2W53_021450</name>
</gene>
<evidence type="ECO:0000256" key="5">
    <source>
        <dbReference type="ARBA" id="ARBA00022777"/>
    </source>
</evidence>
<dbReference type="PANTHER" id="PTHR47634">
    <property type="entry name" value="PROTEIN KINASE DOMAIN-CONTAINING PROTEIN-RELATED"/>
    <property type="match status" value="1"/>
</dbReference>
<comment type="caution">
    <text evidence="12">The sequence shown here is derived from an EMBL/GenBank/DDBJ whole genome shotgun (WGS) entry which is preliminary data.</text>
</comment>
<feature type="region of interest" description="Disordered" evidence="10">
    <location>
        <begin position="193"/>
        <end position="282"/>
    </location>
</feature>
<dbReference type="GO" id="GO:0004674">
    <property type="term" value="F:protein serine/threonine kinase activity"/>
    <property type="evidence" value="ECO:0007669"/>
    <property type="project" value="UniProtKB-KW"/>
</dbReference>
<evidence type="ECO:0000313" key="13">
    <source>
        <dbReference type="Proteomes" id="UP000634136"/>
    </source>
</evidence>
<evidence type="ECO:0000256" key="9">
    <source>
        <dbReference type="PROSITE-ProRule" id="PRU10141"/>
    </source>
</evidence>
<dbReference type="InterPro" id="IPR051334">
    <property type="entry name" value="SRPK"/>
</dbReference>
<feature type="compositionally biased region" description="Basic and acidic residues" evidence="10">
    <location>
        <begin position="253"/>
        <end position="263"/>
    </location>
</feature>
<evidence type="ECO:0000256" key="7">
    <source>
        <dbReference type="ARBA" id="ARBA00047899"/>
    </source>
</evidence>
<evidence type="ECO:0000256" key="1">
    <source>
        <dbReference type="ARBA" id="ARBA00012513"/>
    </source>
</evidence>
<evidence type="ECO:0000313" key="12">
    <source>
        <dbReference type="EMBL" id="KAF7823306.1"/>
    </source>
</evidence>
<dbReference type="SUPFAM" id="SSF56112">
    <property type="entry name" value="Protein kinase-like (PK-like)"/>
    <property type="match status" value="1"/>
</dbReference>
<dbReference type="EC" id="2.7.11.1" evidence="1"/>
<dbReference type="GO" id="GO:0000245">
    <property type="term" value="P:spliceosomal complex assembly"/>
    <property type="evidence" value="ECO:0007669"/>
    <property type="project" value="TreeGrafter"/>
</dbReference>
<dbReference type="FunFam" id="3.30.200.20:FF:000076">
    <property type="entry name" value="CMGC/SRPK protein kinase"/>
    <property type="match status" value="1"/>
</dbReference>
<protein>
    <recommendedName>
        <fullName evidence="1">non-specific serine/threonine protein kinase</fullName>
        <ecNumber evidence="1">2.7.11.1</ecNumber>
    </recommendedName>
</protein>
<evidence type="ECO:0000256" key="10">
    <source>
        <dbReference type="SAM" id="MobiDB-lite"/>
    </source>
</evidence>
<dbReference type="PROSITE" id="PS00107">
    <property type="entry name" value="PROTEIN_KINASE_ATP"/>
    <property type="match status" value="1"/>
</dbReference>
<keyword evidence="13" id="KW-1185">Reference proteome</keyword>
<comment type="catalytic activity">
    <reaction evidence="7">
        <text>L-threonyl-[protein] + ATP = O-phospho-L-threonyl-[protein] + ADP + H(+)</text>
        <dbReference type="Rhea" id="RHEA:46608"/>
        <dbReference type="Rhea" id="RHEA-COMP:11060"/>
        <dbReference type="Rhea" id="RHEA-COMP:11605"/>
        <dbReference type="ChEBI" id="CHEBI:15378"/>
        <dbReference type="ChEBI" id="CHEBI:30013"/>
        <dbReference type="ChEBI" id="CHEBI:30616"/>
        <dbReference type="ChEBI" id="CHEBI:61977"/>
        <dbReference type="ChEBI" id="CHEBI:456216"/>
        <dbReference type="EC" id="2.7.11.1"/>
    </reaction>
</comment>
<dbReference type="FunFam" id="1.10.510.10:FF:000339">
    <property type="entry name" value="Serine/threonine-protein kinase SRPK-like protein"/>
    <property type="match status" value="1"/>
</dbReference>
<dbReference type="Gene3D" id="1.10.510.10">
    <property type="entry name" value="Transferase(Phosphotransferase) domain 1"/>
    <property type="match status" value="1"/>
</dbReference>
<dbReference type="Gene3D" id="3.30.200.20">
    <property type="entry name" value="Phosphorylase Kinase, domain 1"/>
    <property type="match status" value="1"/>
</dbReference>
<feature type="binding site" evidence="9">
    <location>
        <position position="73"/>
    </location>
    <ligand>
        <name>ATP</name>
        <dbReference type="ChEBI" id="CHEBI:30616"/>
    </ligand>
</feature>
<keyword evidence="4 9" id="KW-0547">Nucleotide-binding</keyword>
<proteinExistence type="predicted"/>
<evidence type="ECO:0000256" key="6">
    <source>
        <dbReference type="ARBA" id="ARBA00022840"/>
    </source>
</evidence>
<feature type="compositionally biased region" description="Polar residues" evidence="10">
    <location>
        <begin position="270"/>
        <end position="282"/>
    </location>
</feature>
<dbReference type="PROSITE" id="PS50011">
    <property type="entry name" value="PROTEIN_KINASE_DOM"/>
    <property type="match status" value="1"/>
</dbReference>
<comment type="catalytic activity">
    <reaction evidence="8">
        <text>L-seryl-[protein] + ATP = O-phospho-L-seryl-[protein] + ADP + H(+)</text>
        <dbReference type="Rhea" id="RHEA:17989"/>
        <dbReference type="Rhea" id="RHEA-COMP:9863"/>
        <dbReference type="Rhea" id="RHEA-COMP:11604"/>
        <dbReference type="ChEBI" id="CHEBI:15378"/>
        <dbReference type="ChEBI" id="CHEBI:29999"/>
        <dbReference type="ChEBI" id="CHEBI:30616"/>
        <dbReference type="ChEBI" id="CHEBI:83421"/>
        <dbReference type="ChEBI" id="CHEBI:456216"/>
        <dbReference type="EC" id="2.7.11.1"/>
    </reaction>
</comment>
<evidence type="ECO:0000259" key="11">
    <source>
        <dbReference type="PROSITE" id="PS50011"/>
    </source>
</evidence>
<dbReference type="GO" id="GO:0050684">
    <property type="term" value="P:regulation of mRNA processing"/>
    <property type="evidence" value="ECO:0007669"/>
    <property type="project" value="TreeGrafter"/>
</dbReference>
<dbReference type="PANTHER" id="PTHR47634:SF2">
    <property type="entry name" value="PROTEIN KINASE DOMAIN-CONTAINING PROTEIN"/>
    <property type="match status" value="1"/>
</dbReference>
<evidence type="ECO:0000256" key="3">
    <source>
        <dbReference type="ARBA" id="ARBA00022679"/>
    </source>
</evidence>
<dbReference type="PROSITE" id="PS00108">
    <property type="entry name" value="PROTEIN_KINASE_ST"/>
    <property type="match status" value="1"/>
</dbReference>
<name>A0A834TLV7_9FABA</name>
<dbReference type="CDD" id="cd14136">
    <property type="entry name" value="STKc_SRPK"/>
    <property type="match status" value="1"/>
</dbReference>
<dbReference type="Pfam" id="PF00069">
    <property type="entry name" value="Pkinase"/>
    <property type="match status" value="2"/>
</dbReference>
<evidence type="ECO:0000256" key="2">
    <source>
        <dbReference type="ARBA" id="ARBA00022527"/>
    </source>
</evidence>
<organism evidence="12 13">
    <name type="scientific">Senna tora</name>
    <dbReference type="NCBI Taxonomy" id="362788"/>
    <lineage>
        <taxon>Eukaryota</taxon>
        <taxon>Viridiplantae</taxon>
        <taxon>Streptophyta</taxon>
        <taxon>Embryophyta</taxon>
        <taxon>Tracheophyta</taxon>
        <taxon>Spermatophyta</taxon>
        <taxon>Magnoliopsida</taxon>
        <taxon>eudicotyledons</taxon>
        <taxon>Gunneridae</taxon>
        <taxon>Pentapetalae</taxon>
        <taxon>rosids</taxon>
        <taxon>fabids</taxon>
        <taxon>Fabales</taxon>
        <taxon>Fabaceae</taxon>
        <taxon>Caesalpinioideae</taxon>
        <taxon>Cassia clade</taxon>
        <taxon>Senna</taxon>
    </lineage>
</organism>
<keyword evidence="5 12" id="KW-0418">Kinase</keyword>
<feature type="region of interest" description="Disordered" evidence="10">
    <location>
        <begin position="1"/>
        <end position="23"/>
    </location>
</feature>
<evidence type="ECO:0000256" key="4">
    <source>
        <dbReference type="ARBA" id="ARBA00022741"/>
    </source>
</evidence>
<dbReference type="InterPro" id="IPR000719">
    <property type="entry name" value="Prot_kinase_dom"/>
</dbReference>
<feature type="region of interest" description="Disordered" evidence="10">
    <location>
        <begin position="289"/>
        <end position="308"/>
    </location>
</feature>
<dbReference type="InterPro" id="IPR011009">
    <property type="entry name" value="Kinase-like_dom_sf"/>
</dbReference>
<dbReference type="InterPro" id="IPR017441">
    <property type="entry name" value="Protein_kinase_ATP_BS"/>
</dbReference>
<dbReference type="Proteomes" id="UP000634136">
    <property type="component" value="Unassembled WGS sequence"/>
</dbReference>
<keyword evidence="3" id="KW-0808">Transferase</keyword>
<feature type="compositionally biased region" description="Basic and acidic residues" evidence="10">
    <location>
        <begin position="1"/>
        <end position="12"/>
    </location>
</feature>
<reference evidence="12" key="1">
    <citation type="submission" date="2020-09" db="EMBL/GenBank/DDBJ databases">
        <title>Genome-Enabled Discovery of Anthraquinone Biosynthesis in Senna tora.</title>
        <authorList>
            <person name="Kang S.-H."/>
            <person name="Pandey R.P."/>
            <person name="Lee C.-M."/>
            <person name="Sim J.-S."/>
            <person name="Jeong J.-T."/>
            <person name="Choi B.-S."/>
            <person name="Jung M."/>
            <person name="Ginzburg D."/>
            <person name="Zhao K."/>
            <person name="Won S.Y."/>
            <person name="Oh T.-J."/>
            <person name="Yu Y."/>
            <person name="Kim N.-H."/>
            <person name="Lee O.R."/>
            <person name="Lee T.-H."/>
            <person name="Bashyal P."/>
            <person name="Kim T.-S."/>
            <person name="Lee W.-H."/>
            <person name="Kawkins C."/>
            <person name="Kim C.-K."/>
            <person name="Kim J.S."/>
            <person name="Ahn B.O."/>
            <person name="Rhee S.Y."/>
            <person name="Sohng J.K."/>
        </authorList>
    </citation>
    <scope>NUCLEOTIDE SEQUENCE</scope>
    <source>
        <tissue evidence="12">Leaf</tissue>
    </source>
</reference>
<dbReference type="InterPro" id="IPR008271">
    <property type="entry name" value="Ser/Thr_kinase_AS"/>
</dbReference>